<dbReference type="EMBL" id="JANPWB010000010">
    <property type="protein sequence ID" value="KAJ1138999.1"/>
    <property type="molecule type" value="Genomic_DNA"/>
</dbReference>
<sequence>MARTRIPSLLARRTGTDRGGGEREAAKLVAIALGGRGGRQPPTKASTRGDNDQPRWELTWDEERHADDRGRATTARDGVSPPPPHRRAATRLNRREASCDRDRALTRWSHSGGGVEGMSSPESSCYTYEGGD</sequence>
<reference evidence="2" key="1">
    <citation type="journal article" date="2022" name="bioRxiv">
        <title>Sequencing and chromosome-scale assembly of the giantPleurodeles waltlgenome.</title>
        <authorList>
            <person name="Brown T."/>
            <person name="Elewa A."/>
            <person name="Iarovenko S."/>
            <person name="Subramanian E."/>
            <person name="Araus A.J."/>
            <person name="Petzold A."/>
            <person name="Susuki M."/>
            <person name="Suzuki K.-i.T."/>
            <person name="Hayashi T."/>
            <person name="Toyoda A."/>
            <person name="Oliveira C."/>
            <person name="Osipova E."/>
            <person name="Leigh N.D."/>
            <person name="Simon A."/>
            <person name="Yun M.H."/>
        </authorList>
    </citation>
    <scope>NUCLEOTIDE SEQUENCE</scope>
    <source>
        <strain evidence="2">20211129_DDA</strain>
        <tissue evidence="2">Liver</tissue>
    </source>
</reference>
<gene>
    <name evidence="2" type="ORF">NDU88_005378</name>
</gene>
<evidence type="ECO:0000256" key="1">
    <source>
        <dbReference type="SAM" id="MobiDB-lite"/>
    </source>
</evidence>
<evidence type="ECO:0000313" key="3">
    <source>
        <dbReference type="Proteomes" id="UP001066276"/>
    </source>
</evidence>
<dbReference type="Proteomes" id="UP001066276">
    <property type="component" value="Chromosome 6"/>
</dbReference>
<feature type="compositionally biased region" description="Basic and acidic residues" evidence="1">
    <location>
        <begin position="93"/>
        <end position="105"/>
    </location>
</feature>
<organism evidence="2 3">
    <name type="scientific">Pleurodeles waltl</name>
    <name type="common">Iberian ribbed newt</name>
    <dbReference type="NCBI Taxonomy" id="8319"/>
    <lineage>
        <taxon>Eukaryota</taxon>
        <taxon>Metazoa</taxon>
        <taxon>Chordata</taxon>
        <taxon>Craniata</taxon>
        <taxon>Vertebrata</taxon>
        <taxon>Euteleostomi</taxon>
        <taxon>Amphibia</taxon>
        <taxon>Batrachia</taxon>
        <taxon>Caudata</taxon>
        <taxon>Salamandroidea</taxon>
        <taxon>Salamandridae</taxon>
        <taxon>Pleurodelinae</taxon>
        <taxon>Pleurodeles</taxon>
    </lineage>
</organism>
<feature type="region of interest" description="Disordered" evidence="1">
    <location>
        <begin position="1"/>
        <end position="132"/>
    </location>
</feature>
<keyword evidence="3" id="KW-1185">Reference proteome</keyword>
<evidence type="ECO:0000313" key="2">
    <source>
        <dbReference type="EMBL" id="KAJ1138999.1"/>
    </source>
</evidence>
<accession>A0AAV7QH19</accession>
<comment type="caution">
    <text evidence="2">The sequence shown here is derived from an EMBL/GenBank/DDBJ whole genome shotgun (WGS) entry which is preliminary data.</text>
</comment>
<feature type="compositionally biased region" description="Basic and acidic residues" evidence="1">
    <location>
        <begin position="14"/>
        <end position="26"/>
    </location>
</feature>
<proteinExistence type="predicted"/>
<feature type="compositionally biased region" description="Basic and acidic residues" evidence="1">
    <location>
        <begin position="61"/>
        <end position="71"/>
    </location>
</feature>
<dbReference type="AlphaFoldDB" id="A0AAV7QH19"/>
<protein>
    <submittedName>
        <fullName evidence="2">Uncharacterized protein</fullName>
    </submittedName>
</protein>
<name>A0AAV7QH19_PLEWA</name>